<feature type="domain" description="Tc1-like transposase DDE" evidence="2">
    <location>
        <begin position="19"/>
        <end position="77"/>
    </location>
</feature>
<keyword evidence="4" id="KW-1185">Reference proteome</keyword>
<dbReference type="InterPro" id="IPR036397">
    <property type="entry name" value="RNaseH_sf"/>
</dbReference>
<dbReference type="GO" id="GO:0003676">
    <property type="term" value="F:nucleic acid binding"/>
    <property type="evidence" value="ECO:0007669"/>
    <property type="project" value="InterPro"/>
</dbReference>
<accession>A0AAD9E7H1</accession>
<feature type="non-terminal residue" evidence="3">
    <location>
        <position position="1"/>
    </location>
</feature>
<dbReference type="Proteomes" id="UP001239994">
    <property type="component" value="Unassembled WGS sequence"/>
</dbReference>
<dbReference type="EMBL" id="JAROKS010000003">
    <property type="protein sequence ID" value="KAK1804887.1"/>
    <property type="molecule type" value="Genomic_DNA"/>
</dbReference>
<gene>
    <name evidence="3" type="ORF">P4O66_019256</name>
</gene>
<reference evidence="3" key="1">
    <citation type="submission" date="2023-03" db="EMBL/GenBank/DDBJ databases">
        <title>Electrophorus voltai genome.</title>
        <authorList>
            <person name="Bian C."/>
        </authorList>
    </citation>
    <scope>NUCLEOTIDE SEQUENCE</scope>
    <source>
        <strain evidence="3">CB-2022</strain>
        <tissue evidence="3">Muscle</tissue>
    </source>
</reference>
<dbReference type="Pfam" id="PF13358">
    <property type="entry name" value="DDE_3"/>
    <property type="match status" value="1"/>
</dbReference>
<dbReference type="AlphaFoldDB" id="A0AAD9E7H1"/>
<organism evidence="3 4">
    <name type="scientific">Electrophorus voltai</name>
    <dbReference type="NCBI Taxonomy" id="2609070"/>
    <lineage>
        <taxon>Eukaryota</taxon>
        <taxon>Metazoa</taxon>
        <taxon>Chordata</taxon>
        <taxon>Craniata</taxon>
        <taxon>Vertebrata</taxon>
        <taxon>Euteleostomi</taxon>
        <taxon>Actinopterygii</taxon>
        <taxon>Neopterygii</taxon>
        <taxon>Teleostei</taxon>
        <taxon>Ostariophysi</taxon>
        <taxon>Gymnotiformes</taxon>
        <taxon>Gymnotoidei</taxon>
        <taxon>Gymnotidae</taxon>
        <taxon>Electrophorus</taxon>
    </lineage>
</organism>
<evidence type="ECO:0000259" key="2">
    <source>
        <dbReference type="Pfam" id="PF13358"/>
    </source>
</evidence>
<comment type="caution">
    <text evidence="3">The sequence shown here is derived from an EMBL/GenBank/DDBJ whole genome shotgun (WGS) entry which is preliminary data.</text>
</comment>
<name>A0AAD9E7H1_9TELE</name>
<protein>
    <recommendedName>
        <fullName evidence="2">Tc1-like transposase DDE domain-containing protein</fullName>
    </recommendedName>
</protein>
<dbReference type="InterPro" id="IPR038717">
    <property type="entry name" value="Tc1-like_DDE_dom"/>
</dbReference>
<feature type="region of interest" description="Disordered" evidence="1">
    <location>
        <begin position="1"/>
        <end position="24"/>
    </location>
</feature>
<evidence type="ECO:0000313" key="3">
    <source>
        <dbReference type="EMBL" id="KAK1804887.1"/>
    </source>
</evidence>
<dbReference type="Gene3D" id="3.30.420.10">
    <property type="entry name" value="Ribonuclease H-like superfamily/Ribonuclease H"/>
    <property type="match status" value="1"/>
</dbReference>
<proteinExistence type="predicted"/>
<evidence type="ECO:0000313" key="4">
    <source>
        <dbReference type="Proteomes" id="UP001239994"/>
    </source>
</evidence>
<sequence>MSSSAISLELAETSGTQQDNDPKHTANVIKNYRQCKEEQDVLEVMVWPPQSPDLNIKSVWDHMKRQKDLRKSTSTEDL</sequence>
<evidence type="ECO:0000256" key="1">
    <source>
        <dbReference type="SAM" id="MobiDB-lite"/>
    </source>
</evidence>